<evidence type="ECO:0000313" key="2">
    <source>
        <dbReference type="Proteomes" id="UP001145114"/>
    </source>
</evidence>
<evidence type="ECO:0000313" key="1">
    <source>
        <dbReference type="EMBL" id="KAJ1677151.1"/>
    </source>
</evidence>
<comment type="caution">
    <text evidence="1">The sequence shown here is derived from an EMBL/GenBank/DDBJ whole genome shotgun (WGS) entry which is preliminary data.</text>
</comment>
<name>A0ACC1HLF6_9FUNG</name>
<feature type="non-terminal residue" evidence="1">
    <location>
        <position position="89"/>
    </location>
</feature>
<accession>A0ACC1HLF6</accession>
<proteinExistence type="predicted"/>
<protein>
    <submittedName>
        <fullName evidence="1">Uncharacterized protein</fullName>
    </submittedName>
</protein>
<sequence length="89" mass="9791">MAKDVNDTLADILVEYFEAHPDKASELLLPPPSSVSRSREAPAKILGKGDAAAAAAEQRDGQVMATSLKPQALQLLTEWMKVRKYRRDL</sequence>
<gene>
    <name evidence="1" type="ORF">EV182_006765</name>
</gene>
<organism evidence="1 2">
    <name type="scientific">Spiromyces aspiralis</name>
    <dbReference type="NCBI Taxonomy" id="68401"/>
    <lineage>
        <taxon>Eukaryota</taxon>
        <taxon>Fungi</taxon>
        <taxon>Fungi incertae sedis</taxon>
        <taxon>Zoopagomycota</taxon>
        <taxon>Kickxellomycotina</taxon>
        <taxon>Kickxellomycetes</taxon>
        <taxon>Kickxellales</taxon>
        <taxon>Kickxellaceae</taxon>
        <taxon>Spiromyces</taxon>
    </lineage>
</organism>
<dbReference type="Proteomes" id="UP001145114">
    <property type="component" value="Unassembled WGS sequence"/>
</dbReference>
<dbReference type="EMBL" id="JAMZIH010002899">
    <property type="protein sequence ID" value="KAJ1677151.1"/>
    <property type="molecule type" value="Genomic_DNA"/>
</dbReference>
<keyword evidence="2" id="KW-1185">Reference proteome</keyword>
<reference evidence="1" key="1">
    <citation type="submission" date="2022-06" db="EMBL/GenBank/DDBJ databases">
        <title>Phylogenomic reconstructions and comparative analyses of Kickxellomycotina fungi.</title>
        <authorList>
            <person name="Reynolds N.K."/>
            <person name="Stajich J.E."/>
            <person name="Barry K."/>
            <person name="Grigoriev I.V."/>
            <person name="Crous P."/>
            <person name="Smith M.E."/>
        </authorList>
    </citation>
    <scope>NUCLEOTIDE SEQUENCE</scope>
    <source>
        <strain evidence="1">RSA 2271</strain>
    </source>
</reference>